<keyword evidence="4" id="KW-0804">Transcription</keyword>
<organism evidence="9 10">
    <name type="scientific">Capronia epimyces CBS 606.96</name>
    <dbReference type="NCBI Taxonomy" id="1182542"/>
    <lineage>
        <taxon>Eukaryota</taxon>
        <taxon>Fungi</taxon>
        <taxon>Dikarya</taxon>
        <taxon>Ascomycota</taxon>
        <taxon>Pezizomycotina</taxon>
        <taxon>Eurotiomycetes</taxon>
        <taxon>Chaetothyriomycetidae</taxon>
        <taxon>Chaetothyriales</taxon>
        <taxon>Herpotrichiellaceae</taxon>
        <taxon>Capronia</taxon>
    </lineage>
</organism>
<feature type="compositionally biased region" description="Basic and acidic residues" evidence="7">
    <location>
        <begin position="886"/>
        <end position="901"/>
    </location>
</feature>
<feature type="region of interest" description="Disordered" evidence="7">
    <location>
        <begin position="72"/>
        <end position="94"/>
    </location>
</feature>
<protein>
    <recommendedName>
        <fullName evidence="8">TEA domain-containing protein</fullName>
    </recommendedName>
</protein>
<dbReference type="PROSITE" id="PS51088">
    <property type="entry name" value="TEA_2"/>
    <property type="match status" value="1"/>
</dbReference>
<dbReference type="SMART" id="SM00426">
    <property type="entry name" value="TEA"/>
    <property type="match status" value="1"/>
</dbReference>
<reference evidence="9 10" key="1">
    <citation type="submission" date="2013-03" db="EMBL/GenBank/DDBJ databases">
        <title>The Genome Sequence of Capronia epimyces CBS 606.96.</title>
        <authorList>
            <consortium name="The Broad Institute Genomics Platform"/>
            <person name="Cuomo C."/>
            <person name="de Hoog S."/>
            <person name="Gorbushina A."/>
            <person name="Walker B."/>
            <person name="Young S.K."/>
            <person name="Zeng Q."/>
            <person name="Gargeya S."/>
            <person name="Fitzgerald M."/>
            <person name="Haas B."/>
            <person name="Abouelleil A."/>
            <person name="Allen A.W."/>
            <person name="Alvarado L."/>
            <person name="Arachchi H.M."/>
            <person name="Berlin A.M."/>
            <person name="Chapman S.B."/>
            <person name="Gainer-Dewar J."/>
            <person name="Goldberg J."/>
            <person name="Griggs A."/>
            <person name="Gujja S."/>
            <person name="Hansen M."/>
            <person name="Howarth C."/>
            <person name="Imamovic A."/>
            <person name="Ireland A."/>
            <person name="Larimer J."/>
            <person name="McCowan C."/>
            <person name="Murphy C."/>
            <person name="Pearson M."/>
            <person name="Poon T.W."/>
            <person name="Priest M."/>
            <person name="Roberts A."/>
            <person name="Saif S."/>
            <person name="Shea T."/>
            <person name="Sisk P."/>
            <person name="Sykes S."/>
            <person name="Wortman J."/>
            <person name="Nusbaum C."/>
            <person name="Birren B."/>
        </authorList>
    </citation>
    <scope>NUCLEOTIDE SEQUENCE [LARGE SCALE GENOMIC DNA]</scope>
    <source>
        <strain evidence="9 10">CBS 606.96</strain>
    </source>
</reference>
<proteinExistence type="inferred from homology"/>
<feature type="domain" description="TEA" evidence="8">
    <location>
        <begin position="115"/>
        <end position="189"/>
    </location>
</feature>
<dbReference type="RefSeq" id="XP_007731483.1">
    <property type="nucleotide sequence ID" value="XM_007733293.1"/>
</dbReference>
<evidence type="ECO:0000256" key="2">
    <source>
        <dbReference type="ARBA" id="ARBA00008421"/>
    </source>
</evidence>
<feature type="region of interest" description="Disordered" evidence="7">
    <location>
        <begin position="844"/>
        <end position="867"/>
    </location>
</feature>
<dbReference type="InterPro" id="IPR050937">
    <property type="entry name" value="TEC1_TEAD_TF"/>
</dbReference>
<accession>W9YLF9</accession>
<evidence type="ECO:0000256" key="1">
    <source>
        <dbReference type="ARBA" id="ARBA00004123"/>
    </source>
</evidence>
<dbReference type="InterPro" id="IPR038096">
    <property type="entry name" value="TEA/ATTS_sf"/>
</dbReference>
<dbReference type="GO" id="GO:0000978">
    <property type="term" value="F:RNA polymerase II cis-regulatory region sequence-specific DNA binding"/>
    <property type="evidence" value="ECO:0007669"/>
    <property type="project" value="TreeGrafter"/>
</dbReference>
<dbReference type="PANTHER" id="PTHR11834:SF0">
    <property type="entry name" value="PROTEIN SCALLOPED"/>
    <property type="match status" value="1"/>
</dbReference>
<evidence type="ECO:0000259" key="8">
    <source>
        <dbReference type="PROSITE" id="PS51088"/>
    </source>
</evidence>
<dbReference type="HOGENOM" id="CLU_013839_0_0_1"/>
<comment type="similarity">
    <text evidence="2">Belongs to the TEC1 family.</text>
</comment>
<dbReference type="Gene3D" id="6.10.20.40">
    <property type="entry name" value="TEA/ATTS domain"/>
    <property type="match status" value="1"/>
</dbReference>
<dbReference type="GeneID" id="19167283"/>
<sequence>MQSEEHSNGQNGLDPLSASSGNARSFGGGVQEGVENQHPLPELNVGLSMTQELQFPSPLIKLGSNDTSTNLAFGRKPRRHPLRPHRSKPLTQADRPYLTHPKYLEYRSRPRQDIGPDGKPIWPDRIEAAFQNALVHIKPMGRKKCSQRGRPYGRNMLIAEWIYRETGEVRVRKQVSSHIQVLDRFLKGIPEWDCLIKPGDDEDTSPIEGRKFYHNSIEHMVNEQKAIKSEIHQQGEFQADDPVDGDTPMQAVSSDIIHLQRLTFEMWVSQPDDWEHALHHYTRLQPFKLEPLALEDVPGWQAAFPHLPPIIETWTNGNQCELILLNASFQLMEDFPPRHSKLGIGLELDFLDQHWSATSHLDDLKDWTCVTHMYRDGLEISAPTHEECRASGPGKIKPFFQSRWWATSFTSLTEAKRLAEESKDLGAIELAHQLSSNFLGGLTIMQELSALDTRPGRYGEKYTRRSRRRTAVLLWRFSQAPLGSGGTTTWQSIWVPPLNNLATTSTVPSAEMGLPPLSVHSVDDYSPNAVSFDSSSQFLSQNSLPYHMYLGPMDEELCQDGFMAFKPGPVADSGHLGSSYSFPSTQGFLPSCELGSLTSNLDIAHSNLHAVSGNGDDSMESANVFELPELEGHMNAQSDTSSMKEPRHPLTRFNIQTHQVLQEQLGSEDHSVTQPLPDIEPDSNLPPSGTTDEHSWNEFHRENGYSNLSAESPPTKLPVPSWVSIDEQDQALHSALLAACAMSDLRVPPQGTPPGHRGHGNCKLELPDEPQCGSPSMFRPTLHSHHSFPGIRSMQGTNGESCGLPFDEHDGAHGLALLQSQLRQNGECQVFASMVPDELHRVGGSYSGGTRGLPRAQSEPDPGPMRLAVPTPAVGSGLMEINQRHHETEEMEEILRSRHQGESPAALD</sequence>
<dbReference type="AlphaFoldDB" id="W9YLF9"/>
<gene>
    <name evidence="9" type="ORF">A1O3_03155</name>
</gene>
<evidence type="ECO:0000256" key="3">
    <source>
        <dbReference type="ARBA" id="ARBA00023015"/>
    </source>
</evidence>
<dbReference type="GO" id="GO:0000981">
    <property type="term" value="F:DNA-binding transcription factor activity, RNA polymerase II-specific"/>
    <property type="evidence" value="ECO:0007669"/>
    <property type="project" value="TreeGrafter"/>
</dbReference>
<dbReference type="PANTHER" id="PTHR11834">
    <property type="entry name" value="TRANSCRIPTIONAL ENHANCER FACTOR TEF RELATED"/>
    <property type="match status" value="1"/>
</dbReference>
<keyword evidence="3" id="KW-0805">Transcription regulation</keyword>
<dbReference type="eggNOG" id="KOG3841">
    <property type="taxonomic scope" value="Eukaryota"/>
</dbReference>
<dbReference type="STRING" id="1182542.W9YLF9"/>
<feature type="region of interest" description="Disordered" evidence="7">
    <location>
        <begin position="662"/>
        <end position="696"/>
    </location>
</feature>
<dbReference type="InterPro" id="IPR000818">
    <property type="entry name" value="TEA/ATTS_dom"/>
</dbReference>
<feature type="DNA-binding region" description="TEA" evidence="6">
    <location>
        <begin position="115"/>
        <end position="189"/>
    </location>
</feature>
<dbReference type="GO" id="GO:0005667">
    <property type="term" value="C:transcription regulator complex"/>
    <property type="evidence" value="ECO:0007669"/>
    <property type="project" value="TreeGrafter"/>
</dbReference>
<evidence type="ECO:0000256" key="5">
    <source>
        <dbReference type="ARBA" id="ARBA00023242"/>
    </source>
</evidence>
<feature type="region of interest" description="Disordered" evidence="7">
    <location>
        <begin position="1"/>
        <end position="38"/>
    </location>
</feature>
<dbReference type="Pfam" id="PF01285">
    <property type="entry name" value="TEA"/>
    <property type="match status" value="1"/>
</dbReference>
<comment type="caution">
    <text evidence="9">The sequence shown here is derived from an EMBL/GenBank/DDBJ whole genome shotgun (WGS) entry which is preliminary data.</text>
</comment>
<dbReference type="OrthoDB" id="10006572at2759"/>
<dbReference type="GO" id="GO:0005634">
    <property type="term" value="C:nucleus"/>
    <property type="evidence" value="ECO:0007669"/>
    <property type="project" value="UniProtKB-SubCell"/>
</dbReference>
<evidence type="ECO:0000256" key="4">
    <source>
        <dbReference type="ARBA" id="ARBA00023163"/>
    </source>
</evidence>
<evidence type="ECO:0000256" key="7">
    <source>
        <dbReference type="SAM" id="MobiDB-lite"/>
    </source>
</evidence>
<dbReference type="Proteomes" id="UP000019478">
    <property type="component" value="Unassembled WGS sequence"/>
</dbReference>
<evidence type="ECO:0000256" key="6">
    <source>
        <dbReference type="PROSITE-ProRule" id="PRU00505"/>
    </source>
</evidence>
<feature type="compositionally biased region" description="Polar residues" evidence="7">
    <location>
        <begin position="8"/>
        <end position="23"/>
    </location>
</feature>
<evidence type="ECO:0000313" key="9">
    <source>
        <dbReference type="EMBL" id="EXJ90086.1"/>
    </source>
</evidence>
<dbReference type="EMBL" id="AMGY01000002">
    <property type="protein sequence ID" value="EXJ90086.1"/>
    <property type="molecule type" value="Genomic_DNA"/>
</dbReference>
<keyword evidence="10" id="KW-1185">Reference proteome</keyword>
<feature type="compositionally biased region" description="Basic residues" evidence="7">
    <location>
        <begin position="75"/>
        <end position="88"/>
    </location>
</feature>
<dbReference type="PRINTS" id="PR00065">
    <property type="entry name" value="TEADOMAIN"/>
</dbReference>
<evidence type="ECO:0000313" key="10">
    <source>
        <dbReference type="Proteomes" id="UP000019478"/>
    </source>
</evidence>
<name>W9YLF9_9EURO</name>
<keyword evidence="5" id="KW-0539">Nucleus</keyword>
<feature type="region of interest" description="Disordered" evidence="7">
    <location>
        <begin position="886"/>
        <end position="908"/>
    </location>
</feature>
<comment type="subcellular location">
    <subcellularLocation>
        <location evidence="1">Nucleus</location>
    </subcellularLocation>
</comment>